<keyword evidence="7 10" id="KW-0663">Pyridoxal phosphate</keyword>
<dbReference type="Gene3D" id="3.40.640.10">
    <property type="entry name" value="Type I PLP-dependent aspartate aminotransferase-like (Major domain)"/>
    <property type="match status" value="1"/>
</dbReference>
<dbReference type="AlphaFoldDB" id="A0A5R9GAZ1"/>
<dbReference type="EMBL" id="VCIW01000009">
    <property type="protein sequence ID" value="TLS51496.1"/>
    <property type="molecule type" value="Genomic_DNA"/>
</dbReference>
<evidence type="ECO:0000256" key="7">
    <source>
        <dbReference type="ARBA" id="ARBA00022898"/>
    </source>
</evidence>
<keyword evidence="11" id="KW-0032">Aminotransferase</keyword>
<evidence type="ECO:0000256" key="6">
    <source>
        <dbReference type="ARBA" id="ARBA00022490"/>
    </source>
</evidence>
<evidence type="ECO:0000256" key="1">
    <source>
        <dbReference type="ARBA" id="ARBA00001579"/>
    </source>
</evidence>
<dbReference type="SUPFAM" id="SSF53383">
    <property type="entry name" value="PLP-dependent transferases"/>
    <property type="match status" value="1"/>
</dbReference>
<dbReference type="EC" id="5.4.3.8" evidence="5"/>
<comment type="catalytic activity">
    <reaction evidence="1">
        <text>(S)-4-amino-5-oxopentanoate = 5-aminolevulinate</text>
        <dbReference type="Rhea" id="RHEA:14265"/>
        <dbReference type="ChEBI" id="CHEBI:57501"/>
        <dbReference type="ChEBI" id="CHEBI:356416"/>
        <dbReference type="EC" id="5.4.3.8"/>
    </reaction>
</comment>
<dbReference type="PROSITE" id="PS00600">
    <property type="entry name" value="AA_TRANSFER_CLASS_3"/>
    <property type="match status" value="1"/>
</dbReference>
<protein>
    <recommendedName>
        <fullName evidence="5">glutamate-1-semialdehyde 2,1-aminomutase</fullName>
        <ecNumber evidence="5">5.4.3.8</ecNumber>
    </recommendedName>
</protein>
<gene>
    <name evidence="11" type="ORF">FE782_15415</name>
</gene>
<dbReference type="InterPro" id="IPR015422">
    <property type="entry name" value="PyrdxlP-dep_Trfase_small"/>
</dbReference>
<dbReference type="GO" id="GO:0030170">
    <property type="term" value="F:pyridoxal phosphate binding"/>
    <property type="evidence" value="ECO:0007669"/>
    <property type="project" value="InterPro"/>
</dbReference>
<dbReference type="Proteomes" id="UP000309676">
    <property type="component" value="Unassembled WGS sequence"/>
</dbReference>
<sequence length="433" mass="46915">MGSGFDVSRRMYEESKQVLAAGVASNLRLAMKPVPIFAERAQGSKLFDVDGNAYIDYILAYGPQILGHAHPRFVEAVRRQAERGQAFGTQHRGEIELARKIVQHVPSAELVSFCSTGSEAVHVALRLSRAFTGRKKIVKFEGQYHGWFDNVFTSPATGGDGAVPGTAGQDPLALSELVPLPWNDVEALEACFRRYGEQLAAVVTEPIMCNSGCLPPLPGYLERLRELTAAHGTVLIFDEVITGFRLGLGGAQAALGVTPDLTTLGKAVAGGMPLSAVAGRSDIMELIADNRVTHMGTLNGNPLCTAAAVATIEALEEDGGAAYRRMESLTVRLTDALEEIASREGLPFIVNRCGPVFHTMFAEERPVERYEQFVRRDAARFAALAERLLREGVMVRPSGLWYLSAAHAEADVDDTAHRFERSVRKLKEAGGNP</sequence>
<evidence type="ECO:0000256" key="8">
    <source>
        <dbReference type="ARBA" id="ARBA00023235"/>
    </source>
</evidence>
<dbReference type="OrthoDB" id="9807885at2"/>
<dbReference type="GO" id="GO:0006779">
    <property type="term" value="P:porphyrin-containing compound biosynthetic process"/>
    <property type="evidence" value="ECO:0007669"/>
    <property type="project" value="UniProtKB-KW"/>
</dbReference>
<evidence type="ECO:0000313" key="11">
    <source>
        <dbReference type="EMBL" id="TLS51496.1"/>
    </source>
</evidence>
<dbReference type="Gene3D" id="3.90.1150.10">
    <property type="entry name" value="Aspartate Aminotransferase, domain 1"/>
    <property type="match status" value="1"/>
</dbReference>
<dbReference type="InterPro" id="IPR049704">
    <property type="entry name" value="Aminotrans_3_PPA_site"/>
</dbReference>
<comment type="cofactor">
    <cofactor evidence="2">
        <name>pyridoxal 5'-phosphate</name>
        <dbReference type="ChEBI" id="CHEBI:597326"/>
    </cofactor>
</comment>
<evidence type="ECO:0000256" key="5">
    <source>
        <dbReference type="ARBA" id="ARBA00012143"/>
    </source>
</evidence>
<organism evidence="11 12">
    <name type="scientific">Paenibacillus antri</name>
    <dbReference type="NCBI Taxonomy" id="2582848"/>
    <lineage>
        <taxon>Bacteria</taxon>
        <taxon>Bacillati</taxon>
        <taxon>Bacillota</taxon>
        <taxon>Bacilli</taxon>
        <taxon>Bacillales</taxon>
        <taxon>Paenibacillaceae</taxon>
        <taxon>Paenibacillus</taxon>
    </lineage>
</organism>
<evidence type="ECO:0000256" key="2">
    <source>
        <dbReference type="ARBA" id="ARBA00001933"/>
    </source>
</evidence>
<dbReference type="InterPro" id="IPR015424">
    <property type="entry name" value="PyrdxlP-dep_Trfase"/>
</dbReference>
<comment type="pathway">
    <text evidence="3">Porphyrin-containing compound metabolism; protoporphyrin-IX biosynthesis; 5-aminolevulinate from L-glutamyl-tRNA(Glu): step 2/2.</text>
</comment>
<keyword evidence="9" id="KW-0627">Porphyrin biosynthesis</keyword>
<dbReference type="InterPro" id="IPR015421">
    <property type="entry name" value="PyrdxlP-dep_Trfase_major"/>
</dbReference>
<evidence type="ECO:0000256" key="3">
    <source>
        <dbReference type="ARBA" id="ARBA00004819"/>
    </source>
</evidence>
<dbReference type="InterPro" id="IPR005814">
    <property type="entry name" value="Aminotrans_3"/>
</dbReference>
<keyword evidence="11" id="KW-0808">Transferase</keyword>
<accession>A0A5R9GAZ1</accession>
<comment type="caution">
    <text evidence="11">The sequence shown here is derived from an EMBL/GenBank/DDBJ whole genome shotgun (WGS) entry which is preliminary data.</text>
</comment>
<evidence type="ECO:0000256" key="4">
    <source>
        <dbReference type="ARBA" id="ARBA00008981"/>
    </source>
</evidence>
<dbReference type="Pfam" id="PF00202">
    <property type="entry name" value="Aminotran_3"/>
    <property type="match status" value="1"/>
</dbReference>
<dbReference type="CDD" id="cd00610">
    <property type="entry name" value="OAT_like"/>
    <property type="match status" value="1"/>
</dbReference>
<name>A0A5R9GAZ1_9BACL</name>
<dbReference type="PANTHER" id="PTHR43713:SF3">
    <property type="entry name" value="GLUTAMATE-1-SEMIALDEHYDE 2,1-AMINOMUTASE 1, CHLOROPLASTIC-RELATED"/>
    <property type="match status" value="1"/>
</dbReference>
<keyword evidence="6" id="KW-0963">Cytoplasm</keyword>
<keyword evidence="12" id="KW-1185">Reference proteome</keyword>
<dbReference type="RefSeq" id="WP_138195108.1">
    <property type="nucleotide sequence ID" value="NZ_VCIW01000009.1"/>
</dbReference>
<dbReference type="FunFam" id="3.40.640.10:FF:000021">
    <property type="entry name" value="Glutamate-1-semialdehyde 2,1-aminomutase"/>
    <property type="match status" value="1"/>
</dbReference>
<dbReference type="PANTHER" id="PTHR43713">
    <property type="entry name" value="GLUTAMATE-1-SEMIALDEHYDE 2,1-AMINOMUTASE"/>
    <property type="match status" value="1"/>
</dbReference>
<evidence type="ECO:0000313" key="12">
    <source>
        <dbReference type="Proteomes" id="UP000309676"/>
    </source>
</evidence>
<comment type="similarity">
    <text evidence="4">Belongs to the class-III pyridoxal-phosphate-dependent aminotransferase family. HemL subfamily.</text>
</comment>
<evidence type="ECO:0000256" key="9">
    <source>
        <dbReference type="ARBA" id="ARBA00023244"/>
    </source>
</evidence>
<dbReference type="GO" id="GO:0042286">
    <property type="term" value="F:glutamate-1-semialdehyde 2,1-aminomutase activity"/>
    <property type="evidence" value="ECO:0007669"/>
    <property type="project" value="UniProtKB-EC"/>
</dbReference>
<dbReference type="NCBIfam" id="NF000818">
    <property type="entry name" value="PRK00062.1"/>
    <property type="match status" value="1"/>
</dbReference>
<proteinExistence type="inferred from homology"/>
<reference evidence="11 12" key="1">
    <citation type="submission" date="2019-05" db="EMBL/GenBank/DDBJ databases">
        <authorList>
            <person name="Narsing Rao M.P."/>
            <person name="Li W.J."/>
        </authorList>
    </citation>
    <scope>NUCLEOTIDE SEQUENCE [LARGE SCALE GENOMIC DNA]</scope>
    <source>
        <strain evidence="11 12">SYSU_K30003</strain>
    </source>
</reference>
<evidence type="ECO:0000256" key="10">
    <source>
        <dbReference type="RuleBase" id="RU003560"/>
    </source>
</evidence>
<keyword evidence="8" id="KW-0413">Isomerase</keyword>
<dbReference type="GO" id="GO:0008483">
    <property type="term" value="F:transaminase activity"/>
    <property type="evidence" value="ECO:0007669"/>
    <property type="project" value="UniProtKB-KW"/>
</dbReference>